<organism evidence="1 2">
    <name type="scientific">Candidatus Sulfobium mesophilum</name>
    <dbReference type="NCBI Taxonomy" id="2016548"/>
    <lineage>
        <taxon>Bacteria</taxon>
        <taxon>Pseudomonadati</taxon>
        <taxon>Nitrospirota</taxon>
        <taxon>Nitrospiria</taxon>
        <taxon>Nitrospirales</taxon>
        <taxon>Nitrospiraceae</taxon>
        <taxon>Candidatus Sulfobium</taxon>
    </lineage>
</organism>
<reference evidence="2" key="1">
    <citation type="submission" date="2018-03" db="EMBL/GenBank/DDBJ databases">
        <authorList>
            <person name="Zecchin S."/>
        </authorList>
    </citation>
    <scope>NUCLEOTIDE SEQUENCE [LARGE SCALE GENOMIC DNA]</scope>
</reference>
<dbReference type="EMBL" id="OUUY01000066">
    <property type="protein sequence ID" value="SPQ00358.1"/>
    <property type="molecule type" value="Genomic_DNA"/>
</dbReference>
<evidence type="ECO:0000313" key="2">
    <source>
        <dbReference type="Proteomes" id="UP000245125"/>
    </source>
</evidence>
<sequence length="99" mass="11332">MPHLIILFLSSASLNPLRVFSFYAMSTKFFCTEIKAGLIVPLGLMRVLVVEYGEYLADEVEQNKRHDEDSDGAKKPFFKCFQVVRDYREVIMHVAGEGQ</sequence>
<keyword evidence="2" id="KW-1185">Reference proteome</keyword>
<name>A0A2U3QG38_9BACT</name>
<protein>
    <submittedName>
        <fullName evidence="1">Uncharacterized protein</fullName>
    </submittedName>
</protein>
<dbReference type="Proteomes" id="UP000245125">
    <property type="component" value="Unassembled WGS sequence"/>
</dbReference>
<dbReference type="AlphaFoldDB" id="A0A2U3QG38"/>
<evidence type="ECO:0000313" key="1">
    <source>
        <dbReference type="EMBL" id="SPQ00358.1"/>
    </source>
</evidence>
<proteinExistence type="predicted"/>
<gene>
    <name evidence="1" type="ORF">NBG4_210033</name>
</gene>
<accession>A0A2U3QG38</accession>